<dbReference type="SUPFAM" id="SSF52540">
    <property type="entry name" value="P-loop containing nucleoside triphosphate hydrolases"/>
    <property type="match status" value="1"/>
</dbReference>
<dbReference type="OrthoDB" id="19923at2759"/>
<gene>
    <name evidence="5" type="ORF">F53441_681</name>
</gene>
<evidence type="ECO:0000313" key="6">
    <source>
        <dbReference type="Proteomes" id="UP000605986"/>
    </source>
</evidence>
<comment type="caution">
    <text evidence="5">The sequence shown here is derived from an EMBL/GenBank/DDBJ whole genome shotgun (WGS) entry which is preliminary data.</text>
</comment>
<dbReference type="PRINTS" id="PR00449">
    <property type="entry name" value="RASTRNSFRMNG"/>
</dbReference>
<dbReference type="GO" id="GO:0007264">
    <property type="term" value="P:small GTPase-mediated signal transduction"/>
    <property type="evidence" value="ECO:0007669"/>
    <property type="project" value="InterPro"/>
</dbReference>
<organism evidence="5 6">
    <name type="scientific">Fusarium austroafricanum</name>
    <dbReference type="NCBI Taxonomy" id="2364996"/>
    <lineage>
        <taxon>Eukaryota</taxon>
        <taxon>Fungi</taxon>
        <taxon>Dikarya</taxon>
        <taxon>Ascomycota</taxon>
        <taxon>Pezizomycotina</taxon>
        <taxon>Sordariomycetes</taxon>
        <taxon>Hypocreomycetidae</taxon>
        <taxon>Hypocreales</taxon>
        <taxon>Nectriaceae</taxon>
        <taxon>Fusarium</taxon>
        <taxon>Fusarium concolor species complex</taxon>
    </lineage>
</organism>
<keyword evidence="6" id="KW-1185">Reference proteome</keyword>
<dbReference type="AlphaFoldDB" id="A0A8H4PE91"/>
<dbReference type="GO" id="GO:0051301">
    <property type="term" value="P:cell division"/>
    <property type="evidence" value="ECO:0007669"/>
    <property type="project" value="UniProtKB-KW"/>
</dbReference>
<evidence type="ECO:0000256" key="2">
    <source>
        <dbReference type="ARBA" id="ARBA00022741"/>
    </source>
</evidence>
<feature type="coiled-coil region" evidence="4">
    <location>
        <begin position="142"/>
        <end position="176"/>
    </location>
</feature>
<evidence type="ECO:0000313" key="5">
    <source>
        <dbReference type="EMBL" id="KAF4457352.1"/>
    </source>
</evidence>
<keyword evidence="5" id="KW-0132">Cell division</keyword>
<dbReference type="SMART" id="SM00175">
    <property type="entry name" value="RAB"/>
    <property type="match status" value="1"/>
</dbReference>
<dbReference type="Pfam" id="PF00071">
    <property type="entry name" value="Ras"/>
    <property type="match status" value="1"/>
</dbReference>
<dbReference type="Proteomes" id="UP000605986">
    <property type="component" value="Unassembled WGS sequence"/>
</dbReference>
<reference evidence="5" key="1">
    <citation type="submission" date="2020-01" db="EMBL/GenBank/DDBJ databases">
        <title>Identification and distribution of gene clusters putatively required for synthesis of sphingolipid metabolism inhibitors in phylogenetically diverse species of the filamentous fungus Fusarium.</title>
        <authorList>
            <person name="Kim H.-S."/>
            <person name="Busman M."/>
            <person name="Brown D.W."/>
            <person name="Divon H."/>
            <person name="Uhlig S."/>
            <person name="Proctor R.H."/>
        </authorList>
    </citation>
    <scope>NUCLEOTIDE SEQUENCE</scope>
    <source>
        <strain evidence="5">NRRL 53441</strain>
    </source>
</reference>
<keyword evidence="3" id="KW-0342">GTP-binding</keyword>
<keyword evidence="1" id="KW-0488">Methylation</keyword>
<keyword evidence="5" id="KW-0131">Cell cycle</keyword>
<sequence>MADPLSIAASIVGLLAAGGKVCEVLSTFINSTVDAPNSAAAALQNVEHMNLTLHSIQSLIDSLDTIDRSRKSLIQLDHLSIVVTHAVLTISELESIICREDSLMNRLRWVWNEKKVLTLLPRLETQKTSLSLMVTILQSKSQEDANNNHKTLLEKMEDVIEQNADLAQRLEKLEGVLTSDSRSIKFLHDASSIVSEKLSSKSFKRASMASLSRLASISQKRASIAISNPSIVAKSEFEEELEQSRVYSRTKLNESDVSFTSSSAPSNAWSMLSGTSLNDISVISAFRLPITANDIDLLAPGSTFSVLLTEKMSPGATDLEGTTNFSRKRVKSALYAPQRQPRPDKTTSRLLASALGGYQARKTIKIMVVGDRNALKSNLIQSYAYGKGAAYTPKSFDNFVVEVKVGNQLIRLTLHDTTGREAYASLRQSMYRETKVFLILSKKNNIESCRNVEEKWVPEVTNCCPDTPYLLVGTYRKQPVLPGTHSSETDVWDMNVRKIKDEEYLDCDVEDPAKARAVFNRAIAVVLGIK</sequence>
<dbReference type="InterPro" id="IPR003578">
    <property type="entry name" value="Small_GTPase_Rho"/>
</dbReference>
<evidence type="ECO:0000256" key="4">
    <source>
        <dbReference type="SAM" id="Coils"/>
    </source>
</evidence>
<dbReference type="PROSITE" id="PS51420">
    <property type="entry name" value="RHO"/>
    <property type="match status" value="1"/>
</dbReference>
<name>A0A8H4PE91_9HYPO</name>
<dbReference type="InterPro" id="IPR005225">
    <property type="entry name" value="Small_GTP-bd"/>
</dbReference>
<dbReference type="InterPro" id="IPR001806">
    <property type="entry name" value="Small_GTPase"/>
</dbReference>
<dbReference type="EMBL" id="JAADJG010000026">
    <property type="protein sequence ID" value="KAF4457352.1"/>
    <property type="molecule type" value="Genomic_DNA"/>
</dbReference>
<dbReference type="SMART" id="SM00174">
    <property type="entry name" value="RHO"/>
    <property type="match status" value="1"/>
</dbReference>
<dbReference type="GO" id="GO:0005525">
    <property type="term" value="F:GTP binding"/>
    <property type="evidence" value="ECO:0007669"/>
    <property type="project" value="UniProtKB-KW"/>
</dbReference>
<evidence type="ECO:0000256" key="3">
    <source>
        <dbReference type="ARBA" id="ARBA00023134"/>
    </source>
</evidence>
<dbReference type="PROSITE" id="PS51419">
    <property type="entry name" value="RAB"/>
    <property type="match status" value="1"/>
</dbReference>
<keyword evidence="4" id="KW-0175">Coiled coil</keyword>
<evidence type="ECO:0000256" key="1">
    <source>
        <dbReference type="ARBA" id="ARBA00022481"/>
    </source>
</evidence>
<dbReference type="PANTHER" id="PTHR24072">
    <property type="entry name" value="RHO FAMILY GTPASE"/>
    <property type="match status" value="1"/>
</dbReference>
<dbReference type="InterPro" id="IPR027417">
    <property type="entry name" value="P-loop_NTPase"/>
</dbReference>
<protein>
    <submittedName>
        <fullName evidence="5">Cell division control protein 42</fullName>
    </submittedName>
</protein>
<dbReference type="Gene3D" id="3.40.50.300">
    <property type="entry name" value="P-loop containing nucleotide triphosphate hydrolases"/>
    <property type="match status" value="1"/>
</dbReference>
<dbReference type="NCBIfam" id="TIGR00231">
    <property type="entry name" value="small_GTP"/>
    <property type="match status" value="1"/>
</dbReference>
<proteinExistence type="predicted"/>
<dbReference type="GO" id="GO:0003924">
    <property type="term" value="F:GTPase activity"/>
    <property type="evidence" value="ECO:0007669"/>
    <property type="project" value="InterPro"/>
</dbReference>
<accession>A0A8H4PE91</accession>
<keyword evidence="2" id="KW-0547">Nucleotide-binding</keyword>